<protein>
    <submittedName>
        <fullName evidence="1">Uncharacterized protein</fullName>
    </submittedName>
</protein>
<reference evidence="1 2" key="1">
    <citation type="journal article" date="2016" name="Mol. Biol. Evol.">
        <title>Comparative Genomics of Early-Diverging Mushroom-Forming Fungi Provides Insights into the Origins of Lignocellulose Decay Capabilities.</title>
        <authorList>
            <person name="Nagy L.G."/>
            <person name="Riley R."/>
            <person name="Tritt A."/>
            <person name="Adam C."/>
            <person name="Daum C."/>
            <person name="Floudas D."/>
            <person name="Sun H."/>
            <person name="Yadav J.S."/>
            <person name="Pangilinan J."/>
            <person name="Larsson K.H."/>
            <person name="Matsuura K."/>
            <person name="Barry K."/>
            <person name="Labutti K."/>
            <person name="Kuo R."/>
            <person name="Ohm R.A."/>
            <person name="Bhattacharya S.S."/>
            <person name="Shirouzu T."/>
            <person name="Yoshinaga Y."/>
            <person name="Martin F.M."/>
            <person name="Grigoriev I.V."/>
            <person name="Hibbett D.S."/>
        </authorList>
    </citation>
    <scope>NUCLEOTIDE SEQUENCE [LARGE SCALE GENOMIC DNA]</scope>
    <source>
        <strain evidence="1 2">CBS 109695</strain>
    </source>
</reference>
<sequence length="104" mass="11750">MPASRPRQNCRLVAVVGRFDTARPNANKRLGSGGLRHTSWFARKDLAQLAQIKKDVGGSKSQFEKVAREKFSPERAREIKLSTGMHERYQIDRMMAGEITMADC</sequence>
<dbReference type="EMBL" id="KV417696">
    <property type="protein sequence ID" value="KZP09603.1"/>
    <property type="molecule type" value="Genomic_DNA"/>
</dbReference>
<accession>A0A165YIY2</accession>
<evidence type="ECO:0000313" key="1">
    <source>
        <dbReference type="EMBL" id="KZP09603.1"/>
    </source>
</evidence>
<name>A0A165YIY2_9AGAM</name>
<organism evidence="1 2">
    <name type="scientific">Athelia psychrophila</name>
    <dbReference type="NCBI Taxonomy" id="1759441"/>
    <lineage>
        <taxon>Eukaryota</taxon>
        <taxon>Fungi</taxon>
        <taxon>Dikarya</taxon>
        <taxon>Basidiomycota</taxon>
        <taxon>Agaricomycotina</taxon>
        <taxon>Agaricomycetes</taxon>
        <taxon>Agaricomycetidae</taxon>
        <taxon>Atheliales</taxon>
        <taxon>Atheliaceae</taxon>
        <taxon>Athelia</taxon>
    </lineage>
</organism>
<proteinExistence type="predicted"/>
<dbReference type="Proteomes" id="UP000076532">
    <property type="component" value="Unassembled WGS sequence"/>
</dbReference>
<keyword evidence="2" id="KW-1185">Reference proteome</keyword>
<gene>
    <name evidence="1" type="ORF">FIBSPDRAFT_232205</name>
</gene>
<dbReference type="AlphaFoldDB" id="A0A165YIY2"/>
<evidence type="ECO:0000313" key="2">
    <source>
        <dbReference type="Proteomes" id="UP000076532"/>
    </source>
</evidence>